<dbReference type="InterPro" id="IPR011335">
    <property type="entry name" value="Restrct_endonuc-II-like"/>
</dbReference>
<evidence type="ECO:0000256" key="1">
    <source>
        <dbReference type="ARBA" id="ARBA00001946"/>
    </source>
</evidence>
<organism evidence="6 7">
    <name type="scientific">Clostridium botulinum</name>
    <dbReference type="NCBI Taxonomy" id="1491"/>
    <lineage>
        <taxon>Bacteria</taxon>
        <taxon>Bacillati</taxon>
        <taxon>Bacillota</taxon>
        <taxon>Clostridia</taxon>
        <taxon>Eubacteriales</taxon>
        <taxon>Clostridiaceae</taxon>
        <taxon>Clostridium</taxon>
    </lineage>
</organism>
<evidence type="ECO:0000256" key="4">
    <source>
        <dbReference type="ARBA" id="ARBA00029354"/>
    </source>
</evidence>
<dbReference type="Proteomes" id="UP000472355">
    <property type="component" value="Unassembled WGS sequence"/>
</dbReference>
<keyword evidence="2" id="KW-0540">Nuclease</keyword>
<protein>
    <submittedName>
        <fullName evidence="6">VRR-NUC domain-containing protein</fullName>
    </submittedName>
</protein>
<reference evidence="6 7" key="1">
    <citation type="submission" date="2019-02" db="EMBL/GenBank/DDBJ databases">
        <title>Genome sequencing of Clostridium botulinum clinical isolates.</title>
        <authorList>
            <person name="Brunt J."/>
            <person name="Van Vliet A.H.M."/>
            <person name="Stringer S.C."/>
            <person name="Grant K.A."/>
            <person name="Carter A.C."/>
            <person name="Peck M.W."/>
        </authorList>
    </citation>
    <scope>NUCLEOTIDE SEQUENCE [LARGE SCALE GENOMIC DNA]</scope>
    <source>
        <strain evidence="6 7">H113700579</strain>
    </source>
</reference>
<dbReference type="EMBL" id="SGKU01000037">
    <property type="protein sequence ID" value="NFA43390.1"/>
    <property type="molecule type" value="Genomic_DNA"/>
</dbReference>
<gene>
    <name evidence="6" type="ORF">EXM65_12610</name>
</gene>
<accession>A0A6M0SQ03</accession>
<evidence type="ECO:0000313" key="6">
    <source>
        <dbReference type="EMBL" id="NFA43390.1"/>
    </source>
</evidence>
<dbReference type="Gene3D" id="3.40.1350.10">
    <property type="match status" value="1"/>
</dbReference>
<dbReference type="GO" id="GO:0008821">
    <property type="term" value="F:crossover junction DNA endonuclease activity"/>
    <property type="evidence" value="ECO:0007669"/>
    <property type="project" value="UniProtKB-EC"/>
</dbReference>
<evidence type="ECO:0000256" key="3">
    <source>
        <dbReference type="ARBA" id="ARBA00022801"/>
    </source>
</evidence>
<dbReference type="GO" id="GO:0003676">
    <property type="term" value="F:nucleic acid binding"/>
    <property type="evidence" value="ECO:0007669"/>
    <property type="project" value="InterPro"/>
</dbReference>
<dbReference type="SMART" id="SM00990">
    <property type="entry name" value="VRR_NUC"/>
    <property type="match status" value="1"/>
</dbReference>
<comment type="catalytic activity">
    <reaction evidence="4">
        <text>Endonucleolytic cleavage at a junction such as a reciprocal single-stranded crossover between two homologous DNA duplexes (Holliday junction).</text>
        <dbReference type="EC" id="3.1.21.10"/>
    </reaction>
</comment>
<dbReference type="AlphaFoldDB" id="A0A6M0SQ03"/>
<proteinExistence type="predicted"/>
<comment type="cofactor">
    <cofactor evidence="1">
        <name>Mg(2+)</name>
        <dbReference type="ChEBI" id="CHEBI:18420"/>
    </cofactor>
</comment>
<sequence length="99" mass="11286">MAAEKKFENEIKRFLDMQPKTWYFKYWAGPYSKAGVPDIIACVNGHFVAIEVKAANGHASALQKKNIGLIKGAFGQSYILYPKDFEKFKTDIRKLINID</sequence>
<dbReference type="InterPro" id="IPR002732">
    <property type="entry name" value="Hjc"/>
</dbReference>
<keyword evidence="3" id="KW-0378">Hydrolase</keyword>
<dbReference type="InterPro" id="IPR011856">
    <property type="entry name" value="tRNA_endonuc-like_dom_sf"/>
</dbReference>
<evidence type="ECO:0000256" key="2">
    <source>
        <dbReference type="ARBA" id="ARBA00022722"/>
    </source>
</evidence>
<dbReference type="Pfam" id="PF01870">
    <property type="entry name" value="Hjc"/>
    <property type="match status" value="1"/>
</dbReference>
<feature type="domain" description="VRR-NUC" evidence="5">
    <location>
        <begin position="2"/>
        <end position="84"/>
    </location>
</feature>
<comment type="caution">
    <text evidence="6">The sequence shown here is derived from an EMBL/GenBank/DDBJ whole genome shotgun (WGS) entry which is preliminary data.</text>
</comment>
<dbReference type="SUPFAM" id="SSF52980">
    <property type="entry name" value="Restriction endonuclease-like"/>
    <property type="match status" value="1"/>
</dbReference>
<dbReference type="InterPro" id="IPR014883">
    <property type="entry name" value="VRR_NUC"/>
</dbReference>
<evidence type="ECO:0000259" key="5">
    <source>
        <dbReference type="SMART" id="SM00990"/>
    </source>
</evidence>
<evidence type="ECO:0000313" key="7">
    <source>
        <dbReference type="Proteomes" id="UP000472355"/>
    </source>
</evidence>
<name>A0A6M0SQ03_CLOBO</name>